<dbReference type="InterPro" id="IPR052803">
    <property type="entry name" value="Cilium-Associated_Jouberin"/>
</dbReference>
<feature type="compositionally biased region" description="Polar residues" evidence="4">
    <location>
        <begin position="208"/>
        <end position="221"/>
    </location>
</feature>
<name>E9FZ93_DAPPU</name>
<dbReference type="STRING" id="6669.E9FZ93"/>
<feature type="compositionally biased region" description="Basic residues" evidence="4">
    <location>
        <begin position="50"/>
        <end position="60"/>
    </location>
</feature>
<dbReference type="GO" id="GO:0036064">
    <property type="term" value="C:ciliary basal body"/>
    <property type="evidence" value="ECO:0000318"/>
    <property type="project" value="GO_Central"/>
</dbReference>
<dbReference type="EMBL" id="GL732528">
    <property type="protein sequence ID" value="EFX87015.1"/>
    <property type="molecule type" value="Genomic_DNA"/>
</dbReference>
<dbReference type="GO" id="GO:0044458">
    <property type="term" value="P:motile cilium assembly"/>
    <property type="evidence" value="ECO:0000318"/>
    <property type="project" value="GO_Central"/>
</dbReference>
<feature type="region of interest" description="Disordered" evidence="4">
    <location>
        <begin position="31"/>
        <end position="64"/>
    </location>
</feature>
<accession>E9FZ93</accession>
<dbReference type="InterPro" id="IPR001680">
    <property type="entry name" value="WD40_rpt"/>
</dbReference>
<dbReference type="PROSITE" id="PS50082">
    <property type="entry name" value="WD_REPEATS_2"/>
    <property type="match status" value="2"/>
</dbReference>
<protein>
    <submittedName>
        <fullName evidence="5">Uncharacterized protein</fullName>
    </submittedName>
</protein>
<evidence type="ECO:0000256" key="2">
    <source>
        <dbReference type="ARBA" id="ARBA00022737"/>
    </source>
</evidence>
<dbReference type="InterPro" id="IPR015943">
    <property type="entry name" value="WD40/YVTN_repeat-like_dom_sf"/>
</dbReference>
<evidence type="ECO:0000256" key="1">
    <source>
        <dbReference type="ARBA" id="ARBA00022574"/>
    </source>
</evidence>
<feature type="repeat" description="WD" evidence="3">
    <location>
        <begin position="496"/>
        <end position="532"/>
    </location>
</feature>
<evidence type="ECO:0000313" key="5">
    <source>
        <dbReference type="EMBL" id="EFX87015.1"/>
    </source>
</evidence>
<dbReference type="Pfam" id="PF00400">
    <property type="entry name" value="WD40"/>
    <property type="match status" value="4"/>
</dbReference>
<dbReference type="SMART" id="SM00320">
    <property type="entry name" value="WD40"/>
    <property type="match status" value="4"/>
</dbReference>
<dbReference type="HOGENOM" id="CLU_343326_0_0_1"/>
<keyword evidence="2" id="KW-0677">Repeat</keyword>
<feature type="repeat" description="WD" evidence="3">
    <location>
        <begin position="538"/>
        <end position="579"/>
    </location>
</feature>
<dbReference type="PROSITE" id="PS00678">
    <property type="entry name" value="WD_REPEATS_1"/>
    <property type="match status" value="1"/>
</dbReference>
<keyword evidence="1 3" id="KW-0853">WD repeat</keyword>
<organism evidence="5 6">
    <name type="scientific">Daphnia pulex</name>
    <name type="common">Water flea</name>
    <dbReference type="NCBI Taxonomy" id="6669"/>
    <lineage>
        <taxon>Eukaryota</taxon>
        <taxon>Metazoa</taxon>
        <taxon>Ecdysozoa</taxon>
        <taxon>Arthropoda</taxon>
        <taxon>Crustacea</taxon>
        <taxon>Branchiopoda</taxon>
        <taxon>Diplostraca</taxon>
        <taxon>Cladocera</taxon>
        <taxon>Anomopoda</taxon>
        <taxon>Daphniidae</taxon>
        <taxon>Daphnia</taxon>
    </lineage>
</organism>
<evidence type="ECO:0000313" key="6">
    <source>
        <dbReference type="Proteomes" id="UP000000305"/>
    </source>
</evidence>
<evidence type="ECO:0000256" key="4">
    <source>
        <dbReference type="SAM" id="MobiDB-lite"/>
    </source>
</evidence>
<dbReference type="InterPro" id="IPR036322">
    <property type="entry name" value="WD40_repeat_dom_sf"/>
</dbReference>
<dbReference type="PROSITE" id="PS50294">
    <property type="entry name" value="WD_REPEATS_REGION"/>
    <property type="match status" value="1"/>
</dbReference>
<dbReference type="eggNOG" id="KOG0266">
    <property type="taxonomic scope" value="Eukaryota"/>
</dbReference>
<dbReference type="OMA" id="KDHIVAF"/>
<sequence length="825" mass="91493">MKPEDRLQILPSSPISVLESTRKDFEALLGSANSSSEEVQERKTKQTNQSKRHRFKKQEKHRNSVKEHVELRELSSVQNKTIINVGLQQNLVKVKSHTNPSFWYEDEQQNEMSSCSSSLNSEKLKKLKSSSNSPELVHSSSVERATIHHERRASPAITNSSDDENNSDNVLSVAPSVGSQHTRTSISSSHSAKINSNKESHKNRRQTSVKNLYSSASSSSDHNIEEENSAGYQESNETLSLEHSILKIVVHHCDRLILDQPKSQPLIVVHAVSCKTGRYIVHNKVPVSPQCTGSCIAHSPHQVSNKSNALPEWNQEMVFDLDADKYLSEILFLFELVSESNTTVSSLLAWGFLRPMSRTGVKHIGKKLQLQLYKTPARRLFGHATPRPTISDLFNWFNSVQKEKYPATLYVTLLSSGSSKSSTVTKESRFSVTSPLRGGRLSGQPFKLPTRRGFTYESAAAGALIACYRSDGSSLAFALSTGDIMVYQNSVISLHLKGHQGNVYDLEWNKNEGGEGWRLLSCGADCTARVWNDSNDVVLPHPAYVYSARFGESDARVVTGCFDQLIRLWELNSSSPRLISTYVQHRAPINSLCWDSHGRLFSGDAKGSICVWNSTISGLHFEKILNESSEEYRNETPINCLCFHPSGGRLLVHYRGSKMCLLEPKSGLKLISYSGIYNPRLRLASSISPCGGYVISGSEDGSVHWFDLERGDLVAVTTLATSTIYPVMAVAFHPTCHAIALCSLSSECCLSILEFNAADTGIEGFSLITFPRTVQSAVSTIENISKNNISQGGNCTPTLDKLERIFKKLDLVMAWSDSHKKSLEK</sequence>
<dbReference type="KEGG" id="dpx:DAPPUDRAFT_312509"/>
<dbReference type="OrthoDB" id="2096344at2759"/>
<dbReference type="InterPro" id="IPR019775">
    <property type="entry name" value="WD40_repeat_CS"/>
</dbReference>
<proteinExistence type="predicted"/>
<dbReference type="Proteomes" id="UP000000305">
    <property type="component" value="Unassembled WGS sequence"/>
</dbReference>
<feature type="compositionally biased region" description="Low complexity" evidence="4">
    <location>
        <begin position="179"/>
        <end position="197"/>
    </location>
</feature>
<keyword evidence="6" id="KW-1185">Reference proteome</keyword>
<reference evidence="5 6" key="1">
    <citation type="journal article" date="2011" name="Science">
        <title>The ecoresponsive genome of Daphnia pulex.</title>
        <authorList>
            <person name="Colbourne J.K."/>
            <person name="Pfrender M.E."/>
            <person name="Gilbert D."/>
            <person name="Thomas W.K."/>
            <person name="Tucker A."/>
            <person name="Oakley T.H."/>
            <person name="Tokishita S."/>
            <person name="Aerts A."/>
            <person name="Arnold G.J."/>
            <person name="Basu M.K."/>
            <person name="Bauer D.J."/>
            <person name="Caceres C.E."/>
            <person name="Carmel L."/>
            <person name="Casola C."/>
            <person name="Choi J.H."/>
            <person name="Detter J.C."/>
            <person name="Dong Q."/>
            <person name="Dusheyko S."/>
            <person name="Eads B.D."/>
            <person name="Frohlich T."/>
            <person name="Geiler-Samerotte K.A."/>
            <person name="Gerlach D."/>
            <person name="Hatcher P."/>
            <person name="Jogdeo S."/>
            <person name="Krijgsveld J."/>
            <person name="Kriventseva E.V."/>
            <person name="Kultz D."/>
            <person name="Laforsch C."/>
            <person name="Lindquist E."/>
            <person name="Lopez J."/>
            <person name="Manak J.R."/>
            <person name="Muller J."/>
            <person name="Pangilinan J."/>
            <person name="Patwardhan R.P."/>
            <person name="Pitluck S."/>
            <person name="Pritham E.J."/>
            <person name="Rechtsteiner A."/>
            <person name="Rho M."/>
            <person name="Rogozin I.B."/>
            <person name="Sakarya O."/>
            <person name="Salamov A."/>
            <person name="Schaack S."/>
            <person name="Shapiro H."/>
            <person name="Shiga Y."/>
            <person name="Skalitzky C."/>
            <person name="Smith Z."/>
            <person name="Souvorov A."/>
            <person name="Sung W."/>
            <person name="Tang Z."/>
            <person name="Tsuchiya D."/>
            <person name="Tu H."/>
            <person name="Vos H."/>
            <person name="Wang M."/>
            <person name="Wolf Y.I."/>
            <person name="Yamagata H."/>
            <person name="Yamada T."/>
            <person name="Ye Y."/>
            <person name="Shaw J.R."/>
            <person name="Andrews J."/>
            <person name="Crease T.J."/>
            <person name="Tang H."/>
            <person name="Lucas S.M."/>
            <person name="Robertson H.M."/>
            <person name="Bork P."/>
            <person name="Koonin E.V."/>
            <person name="Zdobnov E.M."/>
            <person name="Grigoriev I.V."/>
            <person name="Lynch M."/>
            <person name="Boore J.L."/>
        </authorList>
    </citation>
    <scope>NUCLEOTIDE SEQUENCE [LARGE SCALE GENOMIC DNA]</scope>
</reference>
<dbReference type="InParanoid" id="E9FZ93"/>
<feature type="region of interest" description="Disordered" evidence="4">
    <location>
        <begin position="125"/>
        <end position="235"/>
    </location>
</feature>
<gene>
    <name evidence="5" type="ORF">DAPPUDRAFT_312509</name>
</gene>
<dbReference type="PANTHER" id="PTHR44499:SF1">
    <property type="entry name" value="JOUBERIN"/>
    <property type="match status" value="1"/>
</dbReference>
<dbReference type="AlphaFoldDB" id="E9FZ93"/>
<dbReference type="PANTHER" id="PTHR44499">
    <property type="entry name" value="JOUBERIN"/>
    <property type="match status" value="1"/>
</dbReference>
<dbReference type="Gene3D" id="2.130.10.10">
    <property type="entry name" value="YVTN repeat-like/Quinoprotein amine dehydrogenase"/>
    <property type="match status" value="1"/>
</dbReference>
<dbReference type="SUPFAM" id="SSF50978">
    <property type="entry name" value="WD40 repeat-like"/>
    <property type="match status" value="1"/>
</dbReference>
<evidence type="ECO:0000256" key="3">
    <source>
        <dbReference type="PROSITE-ProRule" id="PRU00221"/>
    </source>
</evidence>